<dbReference type="Proteomes" id="UP000017937">
    <property type="component" value="Unassembled WGS sequence"/>
</dbReference>
<accession>V6LKK7</accession>
<reference evidence="1 2" key="1">
    <citation type="journal article" date="2013" name="Genome Announc.">
        <title>Draft Genome Sequence of Strain X47-2AL, a Feline Helicobacter pylori Isolate.</title>
        <authorList>
            <person name="Veyrier F.J."/>
            <person name="Ecobichon C."/>
            <person name="Boneca I.G."/>
        </authorList>
    </citation>
    <scope>NUCLEOTIDE SEQUENCE [LARGE SCALE GENOMIC DNA]</scope>
    <source>
        <strain evidence="1 2">X47-2AL</strain>
    </source>
</reference>
<protein>
    <submittedName>
        <fullName evidence="1">Uncharacterized protein</fullName>
    </submittedName>
</protein>
<proteinExistence type="predicted"/>
<dbReference type="AlphaFoldDB" id="V6LKK7"/>
<sequence length="29" mass="3156">MFLPLVFASVLSESGKNATQSPFLELELS</sequence>
<organism evidence="1 2">
    <name type="scientific">Helicobacter pylori X47-2AL</name>
    <dbReference type="NCBI Taxonomy" id="1386083"/>
    <lineage>
        <taxon>Bacteria</taxon>
        <taxon>Pseudomonadati</taxon>
        <taxon>Campylobacterota</taxon>
        <taxon>Epsilonproteobacteria</taxon>
        <taxon>Campylobacterales</taxon>
        <taxon>Helicobacteraceae</taxon>
        <taxon>Helicobacter</taxon>
    </lineage>
</organism>
<gene>
    <name evidence="1" type="ORF">N871_00535</name>
</gene>
<comment type="caution">
    <text evidence="1">The sequence shown here is derived from an EMBL/GenBank/DDBJ whole genome shotgun (WGS) entry which is preliminary data.</text>
</comment>
<dbReference type="EMBL" id="AWNG01000003">
    <property type="protein sequence ID" value="EST41219.1"/>
    <property type="molecule type" value="Genomic_DNA"/>
</dbReference>
<evidence type="ECO:0000313" key="2">
    <source>
        <dbReference type="Proteomes" id="UP000017937"/>
    </source>
</evidence>
<name>V6LKK7_HELPX</name>
<evidence type="ECO:0000313" key="1">
    <source>
        <dbReference type="EMBL" id="EST41219.1"/>
    </source>
</evidence>